<feature type="compositionally biased region" description="Basic and acidic residues" evidence="1">
    <location>
        <begin position="177"/>
        <end position="186"/>
    </location>
</feature>
<keyword evidence="2" id="KW-1133">Transmembrane helix</keyword>
<name>F5L6F4_CALTT</name>
<evidence type="ECO:0000256" key="1">
    <source>
        <dbReference type="SAM" id="MobiDB-lite"/>
    </source>
</evidence>
<accession>F5L6F4</accession>
<keyword evidence="2" id="KW-0472">Membrane</keyword>
<evidence type="ECO:0000256" key="2">
    <source>
        <dbReference type="SAM" id="Phobius"/>
    </source>
</evidence>
<reference evidence="3 4" key="1">
    <citation type="journal article" date="2011" name="J. Bacteriol.">
        <title>Draft genome sequence of the thermoalkaliphilic Caldalkalibacillus thermarum strain TA2.A1.</title>
        <authorList>
            <person name="Kalamorz F."/>
            <person name="Keis S."/>
            <person name="McMillan D.G."/>
            <person name="Olsson K."/>
            <person name="Stanton J.A."/>
            <person name="Stockwell P."/>
            <person name="Black M.A."/>
            <person name="Klingeman D.M."/>
            <person name="Land M.L."/>
            <person name="Han C.S."/>
            <person name="Martin S.L."/>
            <person name="Becher S.A."/>
            <person name="Peddie C.J."/>
            <person name="Morgan H.W."/>
            <person name="Matthies D."/>
            <person name="Preiss L."/>
            <person name="Meier T."/>
            <person name="Brown S.D."/>
            <person name="Cook G.M."/>
        </authorList>
    </citation>
    <scope>NUCLEOTIDE SEQUENCE [LARGE SCALE GENOMIC DNA]</scope>
    <source>
        <strain evidence="3 4">TA2.A1</strain>
    </source>
</reference>
<sequence length="197" mass="22387">MLVKKLCRFSRALGSGILITCWIVLLFNAGCAMYNQEQPFQADYKLQQQMDKKGKEERQTQKQAPPAQAKQKQSQSAGQSSAPKQGKPNKIKVDHDTANRSKLIATSVEGVTDAAAVAIDQELSVAVAVAQMKRFQLKGIRKEIFHRLRKAYPEYQVHVSTDRKILQELKKLEKKTYQQQTEAEKKRLQKINQDMKG</sequence>
<gene>
    <name evidence="3" type="ORF">CathTA2_1404</name>
</gene>
<proteinExistence type="predicted"/>
<feature type="compositionally biased region" description="Low complexity" evidence="1">
    <location>
        <begin position="61"/>
        <end position="86"/>
    </location>
</feature>
<feature type="region of interest" description="Disordered" evidence="1">
    <location>
        <begin position="48"/>
        <end position="98"/>
    </location>
</feature>
<feature type="region of interest" description="Disordered" evidence="1">
    <location>
        <begin position="177"/>
        <end position="197"/>
    </location>
</feature>
<keyword evidence="2" id="KW-0812">Transmembrane</keyword>
<evidence type="ECO:0000313" key="3">
    <source>
        <dbReference type="EMBL" id="EGL83064.1"/>
    </source>
</evidence>
<evidence type="ECO:0008006" key="5">
    <source>
        <dbReference type="Google" id="ProtNLM"/>
    </source>
</evidence>
<evidence type="ECO:0000313" key="4">
    <source>
        <dbReference type="Proteomes" id="UP000010716"/>
    </source>
</evidence>
<organism evidence="3 4">
    <name type="scientific">Caldalkalibacillus thermarum (strain TA2.A1)</name>
    <dbReference type="NCBI Taxonomy" id="986075"/>
    <lineage>
        <taxon>Bacteria</taxon>
        <taxon>Bacillati</taxon>
        <taxon>Bacillota</taxon>
        <taxon>Bacilli</taxon>
        <taxon>Bacillales</taxon>
        <taxon>Bacillaceae</taxon>
        <taxon>Caldalkalibacillus</taxon>
    </lineage>
</organism>
<feature type="compositionally biased region" description="Basic and acidic residues" evidence="1">
    <location>
        <begin position="50"/>
        <end position="60"/>
    </location>
</feature>
<dbReference type="AlphaFoldDB" id="F5L6F4"/>
<dbReference type="eggNOG" id="ENOG50331I3">
    <property type="taxonomic scope" value="Bacteria"/>
</dbReference>
<comment type="caution">
    <text evidence="3">The sequence shown here is derived from an EMBL/GenBank/DDBJ whole genome shotgun (WGS) entry which is preliminary data.</text>
</comment>
<protein>
    <recommendedName>
        <fullName evidence="5">Sporulation lipoprotein YhcN/YlaJ-like protein</fullName>
    </recommendedName>
</protein>
<dbReference type="Proteomes" id="UP000010716">
    <property type="component" value="Unassembled WGS sequence"/>
</dbReference>
<feature type="transmembrane region" description="Helical" evidence="2">
    <location>
        <begin position="12"/>
        <end position="35"/>
    </location>
</feature>
<dbReference type="EMBL" id="AFCE01000127">
    <property type="protein sequence ID" value="EGL83064.1"/>
    <property type="molecule type" value="Genomic_DNA"/>
</dbReference>